<evidence type="ECO:0000256" key="5">
    <source>
        <dbReference type="ARBA" id="ARBA00022960"/>
    </source>
</evidence>
<dbReference type="InterPro" id="IPR004101">
    <property type="entry name" value="Mur_ligase_C"/>
</dbReference>
<sequence>MQKTPPHHLKSSLNTIPQGVRRVHLIAVCGTGMGALALMLKEIGLEVSGSDNGIYPPMSDLLADNGITLLEGYKAEHLGDADLVVVGNAIRKDNPEALALGERGLPYCSFPEAVAGFFGRGKRTVVVAGTHGKTTTSSMMAWVLNHAGKDPSFMIGGVLQNFSRNCKVGQGEFLVVEGDEYDTAFFDKGPKFMHYDPEVTILTSVEFDHADIYDDLGDVMGSFQRFMGRHRPEAAVVAGPGSNVARVTAEAPCEVLTYGFKGESLWRPEILKDTAPATCFRLFHKGELYGEYALPMPGGHNVENAVAVIAACHRLGLDRHVVADALASFKGVRRRQEIRGEEGGILVVDDFAHHPTAVASTLAAVRSFYPDRRLVAIFEPRTNSSMRDVFQAAYATAFDAADLVCVRTPPQPEKVPEGERFSSDALVKALGASGKDAHLFPDAGGIVDFCRANARKGDLLMVMSNGGFEGIHGRLLAMLEARHAEGKKGGGVA</sequence>
<keyword evidence="8" id="KW-0961">Cell wall biogenesis/degradation</keyword>
<evidence type="ECO:0000259" key="10">
    <source>
        <dbReference type="Pfam" id="PF02875"/>
    </source>
</evidence>
<evidence type="ECO:0000259" key="9">
    <source>
        <dbReference type="Pfam" id="PF01225"/>
    </source>
</evidence>
<dbReference type="SUPFAM" id="SSF51984">
    <property type="entry name" value="MurCD N-terminal domain"/>
    <property type="match status" value="1"/>
</dbReference>
<keyword evidence="4" id="KW-0067">ATP-binding</keyword>
<evidence type="ECO:0000256" key="4">
    <source>
        <dbReference type="ARBA" id="ARBA00022840"/>
    </source>
</evidence>
<dbReference type="GO" id="GO:0071555">
    <property type="term" value="P:cell wall organization"/>
    <property type="evidence" value="ECO:0007669"/>
    <property type="project" value="UniProtKB-KW"/>
</dbReference>
<accession>A0A1G5EKG4</accession>
<protein>
    <submittedName>
        <fullName evidence="12">UDP-N-acetylmuramate--L-alanine ligase</fullName>
    </submittedName>
</protein>
<dbReference type="Pfam" id="PF02875">
    <property type="entry name" value="Mur_ligase_C"/>
    <property type="match status" value="1"/>
</dbReference>
<organism evidence="12 13">
    <name type="scientific">Desulfoluna spongiiphila</name>
    <dbReference type="NCBI Taxonomy" id="419481"/>
    <lineage>
        <taxon>Bacteria</taxon>
        <taxon>Pseudomonadati</taxon>
        <taxon>Thermodesulfobacteriota</taxon>
        <taxon>Desulfobacteria</taxon>
        <taxon>Desulfobacterales</taxon>
        <taxon>Desulfolunaceae</taxon>
        <taxon>Desulfoluna</taxon>
    </lineage>
</organism>
<name>A0A1G5EKG4_9BACT</name>
<evidence type="ECO:0000256" key="6">
    <source>
        <dbReference type="ARBA" id="ARBA00022984"/>
    </source>
</evidence>
<keyword evidence="6" id="KW-0573">Peptidoglycan synthesis</keyword>
<feature type="domain" description="Mur ligase central" evidence="11">
    <location>
        <begin position="127"/>
        <end position="312"/>
    </location>
</feature>
<dbReference type="InterPro" id="IPR050061">
    <property type="entry name" value="MurCDEF_pg_biosynth"/>
</dbReference>
<dbReference type="SUPFAM" id="SSF53244">
    <property type="entry name" value="MurD-like peptide ligases, peptide-binding domain"/>
    <property type="match status" value="1"/>
</dbReference>
<dbReference type="PANTHER" id="PTHR43445">
    <property type="entry name" value="UDP-N-ACETYLMURAMATE--L-ALANINE LIGASE-RELATED"/>
    <property type="match status" value="1"/>
</dbReference>
<evidence type="ECO:0000256" key="2">
    <source>
        <dbReference type="ARBA" id="ARBA00022618"/>
    </source>
</evidence>
<evidence type="ECO:0000313" key="13">
    <source>
        <dbReference type="Proteomes" id="UP000198870"/>
    </source>
</evidence>
<dbReference type="GO" id="GO:0008360">
    <property type="term" value="P:regulation of cell shape"/>
    <property type="evidence" value="ECO:0007669"/>
    <property type="project" value="UniProtKB-KW"/>
</dbReference>
<dbReference type="GO" id="GO:0051301">
    <property type="term" value="P:cell division"/>
    <property type="evidence" value="ECO:0007669"/>
    <property type="project" value="UniProtKB-KW"/>
</dbReference>
<dbReference type="Pfam" id="PF01225">
    <property type="entry name" value="Mur_ligase"/>
    <property type="match status" value="1"/>
</dbReference>
<dbReference type="Proteomes" id="UP000198870">
    <property type="component" value="Unassembled WGS sequence"/>
</dbReference>
<dbReference type="GO" id="GO:0005524">
    <property type="term" value="F:ATP binding"/>
    <property type="evidence" value="ECO:0007669"/>
    <property type="project" value="UniProtKB-KW"/>
</dbReference>
<dbReference type="InterPro" id="IPR036565">
    <property type="entry name" value="Mur-like_cat_sf"/>
</dbReference>
<dbReference type="Pfam" id="PF08245">
    <property type="entry name" value="Mur_ligase_M"/>
    <property type="match status" value="1"/>
</dbReference>
<evidence type="ECO:0000313" key="12">
    <source>
        <dbReference type="EMBL" id="SCY27493.1"/>
    </source>
</evidence>
<dbReference type="InterPro" id="IPR036615">
    <property type="entry name" value="Mur_ligase_C_dom_sf"/>
</dbReference>
<dbReference type="Gene3D" id="3.40.1190.10">
    <property type="entry name" value="Mur-like, catalytic domain"/>
    <property type="match status" value="1"/>
</dbReference>
<gene>
    <name evidence="12" type="ORF">SAMN05216233_10674</name>
</gene>
<feature type="domain" description="Mur ligase N-terminal catalytic" evidence="9">
    <location>
        <begin position="23"/>
        <end position="117"/>
    </location>
</feature>
<dbReference type="OrthoDB" id="9804126at2"/>
<dbReference type="STRING" id="419481.SAMN05216233_10674"/>
<dbReference type="AlphaFoldDB" id="A0A1G5EKG4"/>
<dbReference type="Gene3D" id="3.90.190.20">
    <property type="entry name" value="Mur ligase, C-terminal domain"/>
    <property type="match status" value="1"/>
</dbReference>
<evidence type="ECO:0000256" key="8">
    <source>
        <dbReference type="ARBA" id="ARBA00023316"/>
    </source>
</evidence>
<proteinExistence type="predicted"/>
<feature type="domain" description="Mur ligase C-terminal" evidence="10">
    <location>
        <begin position="334"/>
        <end position="466"/>
    </location>
</feature>
<dbReference type="GO" id="GO:0016881">
    <property type="term" value="F:acid-amino acid ligase activity"/>
    <property type="evidence" value="ECO:0007669"/>
    <property type="project" value="InterPro"/>
</dbReference>
<keyword evidence="7" id="KW-0131">Cell cycle</keyword>
<dbReference type="InterPro" id="IPR013221">
    <property type="entry name" value="Mur_ligase_cen"/>
</dbReference>
<evidence type="ECO:0000256" key="1">
    <source>
        <dbReference type="ARBA" id="ARBA00022598"/>
    </source>
</evidence>
<dbReference type="EMBL" id="FMUX01000006">
    <property type="protein sequence ID" value="SCY27493.1"/>
    <property type="molecule type" value="Genomic_DNA"/>
</dbReference>
<evidence type="ECO:0000256" key="3">
    <source>
        <dbReference type="ARBA" id="ARBA00022741"/>
    </source>
</evidence>
<evidence type="ECO:0000256" key="7">
    <source>
        <dbReference type="ARBA" id="ARBA00023306"/>
    </source>
</evidence>
<dbReference type="GO" id="GO:0009252">
    <property type="term" value="P:peptidoglycan biosynthetic process"/>
    <property type="evidence" value="ECO:0007669"/>
    <property type="project" value="UniProtKB-KW"/>
</dbReference>
<dbReference type="Gene3D" id="3.40.50.720">
    <property type="entry name" value="NAD(P)-binding Rossmann-like Domain"/>
    <property type="match status" value="1"/>
</dbReference>
<dbReference type="InterPro" id="IPR000713">
    <property type="entry name" value="Mur_ligase_N"/>
</dbReference>
<keyword evidence="3" id="KW-0547">Nucleotide-binding</keyword>
<keyword evidence="5" id="KW-0133">Cell shape</keyword>
<reference evidence="12 13" key="1">
    <citation type="submission" date="2016-10" db="EMBL/GenBank/DDBJ databases">
        <authorList>
            <person name="de Groot N.N."/>
        </authorList>
    </citation>
    <scope>NUCLEOTIDE SEQUENCE [LARGE SCALE GENOMIC DNA]</scope>
    <source>
        <strain evidence="12 13">AA1</strain>
    </source>
</reference>
<keyword evidence="1 12" id="KW-0436">Ligase</keyword>
<keyword evidence="13" id="KW-1185">Reference proteome</keyword>
<evidence type="ECO:0000259" key="11">
    <source>
        <dbReference type="Pfam" id="PF08245"/>
    </source>
</evidence>
<keyword evidence="2" id="KW-0132">Cell division</keyword>
<dbReference type="PANTHER" id="PTHR43445:SF5">
    <property type="entry name" value="UDP-N-ACETYLMURAMATE--L-ALANYL-GAMMA-D-GLUTAMYL-MESO-2,6-DIAMINOHEPTANDIOATE LIGASE"/>
    <property type="match status" value="1"/>
</dbReference>
<dbReference type="SUPFAM" id="SSF53623">
    <property type="entry name" value="MurD-like peptide ligases, catalytic domain"/>
    <property type="match status" value="1"/>
</dbReference>